<dbReference type="Gene3D" id="6.10.10.120">
    <property type="entry name" value="Antitoxin ParD1-like"/>
    <property type="match status" value="1"/>
</dbReference>
<dbReference type="EMBL" id="JAUSVX010000018">
    <property type="protein sequence ID" value="MDQ0473788.1"/>
    <property type="molecule type" value="Genomic_DNA"/>
</dbReference>
<organism evidence="1 2">
    <name type="scientific">Labrys wisconsinensis</name>
    <dbReference type="NCBI Taxonomy" id="425677"/>
    <lineage>
        <taxon>Bacteria</taxon>
        <taxon>Pseudomonadati</taxon>
        <taxon>Pseudomonadota</taxon>
        <taxon>Alphaproteobacteria</taxon>
        <taxon>Hyphomicrobiales</taxon>
        <taxon>Xanthobacteraceae</taxon>
        <taxon>Labrys</taxon>
    </lineage>
</organism>
<name>A0ABU0JK60_9HYPH</name>
<evidence type="ECO:0000313" key="2">
    <source>
        <dbReference type="Proteomes" id="UP001242480"/>
    </source>
</evidence>
<accession>A0ABU0JK60</accession>
<reference evidence="1 2" key="1">
    <citation type="submission" date="2023-07" db="EMBL/GenBank/DDBJ databases">
        <title>Genomic Encyclopedia of Type Strains, Phase IV (KMG-IV): sequencing the most valuable type-strain genomes for metagenomic binning, comparative biology and taxonomic classification.</title>
        <authorList>
            <person name="Goeker M."/>
        </authorList>
    </citation>
    <scope>NUCLEOTIDE SEQUENCE [LARGE SCALE GENOMIC DNA]</scope>
    <source>
        <strain evidence="1 2">DSM 19619</strain>
    </source>
</reference>
<protein>
    <submittedName>
        <fullName evidence="1">Arc/MetJ-type ribon-helix-helix transcriptional regulator</fullName>
    </submittedName>
</protein>
<dbReference type="Proteomes" id="UP001242480">
    <property type="component" value="Unassembled WGS sequence"/>
</dbReference>
<proteinExistence type="predicted"/>
<comment type="caution">
    <text evidence="1">The sequence shown here is derived from an EMBL/GenBank/DDBJ whole genome shotgun (WGS) entry which is preliminary data.</text>
</comment>
<gene>
    <name evidence="1" type="ORF">QO011_006824</name>
</gene>
<keyword evidence="2" id="KW-1185">Reference proteome</keyword>
<dbReference type="RefSeq" id="WP_307282430.1">
    <property type="nucleotide sequence ID" value="NZ_JAUSVX010000018.1"/>
</dbReference>
<sequence>MTIQLTSEQEALARKAVEAGAVSSVEEFISAAIQALDLDVNTTAEAFLGLSTDALRTAIQDGLNSGEAQPWEGMDHFNARMRRAYRDRPDAKHP</sequence>
<evidence type="ECO:0000313" key="1">
    <source>
        <dbReference type="EMBL" id="MDQ0473788.1"/>
    </source>
</evidence>
<dbReference type="InterPro" id="IPR038296">
    <property type="entry name" value="ParD_sf"/>
</dbReference>